<keyword evidence="2" id="KW-0813">Transport</keyword>
<evidence type="ECO:0000256" key="3">
    <source>
        <dbReference type="ARBA" id="ARBA00022741"/>
    </source>
</evidence>
<dbReference type="GO" id="GO:0005524">
    <property type="term" value="F:ATP binding"/>
    <property type="evidence" value="ECO:0007669"/>
    <property type="project" value="UniProtKB-KW"/>
</dbReference>
<organism evidence="9 10">
    <name type="scientific">Consotaella salsifontis</name>
    <dbReference type="NCBI Taxonomy" id="1365950"/>
    <lineage>
        <taxon>Bacteria</taxon>
        <taxon>Pseudomonadati</taxon>
        <taxon>Pseudomonadota</taxon>
        <taxon>Alphaproteobacteria</taxon>
        <taxon>Hyphomicrobiales</taxon>
        <taxon>Aurantimonadaceae</taxon>
        <taxon>Consotaella</taxon>
    </lineage>
</organism>
<gene>
    <name evidence="9" type="ORF">SAMN05428963_10895</name>
</gene>
<protein>
    <submittedName>
        <fullName evidence="9">Heme exporter protein A</fullName>
    </submittedName>
</protein>
<dbReference type="Gene3D" id="3.40.50.300">
    <property type="entry name" value="P-loop containing nucleotide triphosphate hydrolases"/>
    <property type="match status" value="1"/>
</dbReference>
<evidence type="ECO:0000256" key="2">
    <source>
        <dbReference type="ARBA" id="ARBA00022448"/>
    </source>
</evidence>
<evidence type="ECO:0000256" key="4">
    <source>
        <dbReference type="ARBA" id="ARBA00022748"/>
    </source>
</evidence>
<dbReference type="InterPro" id="IPR003593">
    <property type="entry name" value="AAA+_ATPase"/>
</dbReference>
<dbReference type="Pfam" id="PF00005">
    <property type="entry name" value="ABC_tran"/>
    <property type="match status" value="1"/>
</dbReference>
<dbReference type="PANTHER" id="PTHR43499:SF1">
    <property type="entry name" value="ABC TRANSPORTER I FAMILY MEMBER 1"/>
    <property type="match status" value="1"/>
</dbReference>
<dbReference type="AlphaFoldDB" id="A0A1T4RZ94"/>
<dbReference type="PROSITE" id="PS50893">
    <property type="entry name" value="ABC_TRANSPORTER_2"/>
    <property type="match status" value="1"/>
</dbReference>
<evidence type="ECO:0000259" key="8">
    <source>
        <dbReference type="PROSITE" id="PS50893"/>
    </source>
</evidence>
<evidence type="ECO:0000256" key="7">
    <source>
        <dbReference type="ARBA" id="ARBA00023136"/>
    </source>
</evidence>
<dbReference type="EMBL" id="FUXL01000008">
    <property type="protein sequence ID" value="SKA21186.1"/>
    <property type="molecule type" value="Genomic_DNA"/>
</dbReference>
<sequence>MITVTAAGLSAGRGSETVVPPQDFTVSSGEALVVTGKNGIGKSTLLRTIAGLLPAMGGAISVDGALTPEGEPAEHVSEIAHYLGHRHAMKASVTVRGNLAFWQSFLGGVRHTAEEALEAVDLSHVLDLPFGYLSAGQQRRAAMARLLVVERPLWILDEPTSALDVHAQARFAVLMTAHRAKGGLIIAATHHALGLEDARSLHLERDATPAFHGFTEEDLAAEEGWS</sequence>
<evidence type="ECO:0000256" key="6">
    <source>
        <dbReference type="ARBA" id="ARBA00022967"/>
    </source>
</evidence>
<evidence type="ECO:0000256" key="1">
    <source>
        <dbReference type="ARBA" id="ARBA00005417"/>
    </source>
</evidence>
<comment type="similarity">
    <text evidence="1">Belongs to the ABC transporter superfamily.</text>
</comment>
<feature type="domain" description="ABC transporter" evidence="8">
    <location>
        <begin position="4"/>
        <end position="224"/>
    </location>
</feature>
<dbReference type="InterPro" id="IPR017871">
    <property type="entry name" value="ABC_transporter-like_CS"/>
</dbReference>
<evidence type="ECO:0000313" key="10">
    <source>
        <dbReference type="Proteomes" id="UP000190135"/>
    </source>
</evidence>
<dbReference type="SUPFAM" id="SSF52540">
    <property type="entry name" value="P-loop containing nucleoside triphosphate hydrolases"/>
    <property type="match status" value="1"/>
</dbReference>
<dbReference type="STRING" id="1365950.SAMN05428963_10895"/>
<keyword evidence="3" id="KW-0547">Nucleotide-binding</keyword>
<dbReference type="GO" id="GO:0022857">
    <property type="term" value="F:transmembrane transporter activity"/>
    <property type="evidence" value="ECO:0007669"/>
    <property type="project" value="InterPro"/>
</dbReference>
<keyword evidence="10" id="KW-1185">Reference proteome</keyword>
<dbReference type="SMART" id="SM00382">
    <property type="entry name" value="AAA"/>
    <property type="match status" value="1"/>
</dbReference>
<evidence type="ECO:0000256" key="5">
    <source>
        <dbReference type="ARBA" id="ARBA00022840"/>
    </source>
</evidence>
<keyword evidence="5" id="KW-0067">ATP-binding</keyword>
<dbReference type="PROSITE" id="PS00211">
    <property type="entry name" value="ABC_TRANSPORTER_1"/>
    <property type="match status" value="1"/>
</dbReference>
<dbReference type="NCBIfam" id="TIGR01189">
    <property type="entry name" value="ccmA"/>
    <property type="match status" value="1"/>
</dbReference>
<proteinExistence type="inferred from homology"/>
<evidence type="ECO:0000313" key="9">
    <source>
        <dbReference type="EMBL" id="SKA21186.1"/>
    </source>
</evidence>
<name>A0A1T4RZ94_9HYPH</name>
<dbReference type="GO" id="GO:0017004">
    <property type="term" value="P:cytochrome complex assembly"/>
    <property type="evidence" value="ECO:0007669"/>
    <property type="project" value="UniProtKB-KW"/>
</dbReference>
<reference evidence="10" key="1">
    <citation type="submission" date="2017-02" db="EMBL/GenBank/DDBJ databases">
        <authorList>
            <person name="Varghese N."/>
            <person name="Submissions S."/>
        </authorList>
    </citation>
    <scope>NUCLEOTIDE SEQUENCE [LARGE SCALE GENOMIC DNA]</scope>
    <source>
        <strain evidence="10">USBA 369</strain>
    </source>
</reference>
<dbReference type="InterPro" id="IPR003439">
    <property type="entry name" value="ABC_transporter-like_ATP-bd"/>
</dbReference>
<dbReference type="GO" id="GO:0016887">
    <property type="term" value="F:ATP hydrolysis activity"/>
    <property type="evidence" value="ECO:0007669"/>
    <property type="project" value="InterPro"/>
</dbReference>
<dbReference type="PANTHER" id="PTHR43499">
    <property type="entry name" value="ABC TRANSPORTER I FAMILY MEMBER 1"/>
    <property type="match status" value="1"/>
</dbReference>
<accession>A0A1T4RZ94</accession>
<dbReference type="InterPro" id="IPR027417">
    <property type="entry name" value="P-loop_NTPase"/>
</dbReference>
<dbReference type="InterPro" id="IPR005895">
    <property type="entry name" value="ABC_transptr_haem_export_CcmA"/>
</dbReference>
<keyword evidence="7" id="KW-0472">Membrane</keyword>
<keyword evidence="6" id="KW-1278">Translocase</keyword>
<keyword evidence="4" id="KW-0201">Cytochrome c-type biogenesis</keyword>
<dbReference type="Proteomes" id="UP000190135">
    <property type="component" value="Unassembled WGS sequence"/>
</dbReference>